<evidence type="ECO:0000256" key="2">
    <source>
        <dbReference type="ARBA" id="ARBA00004924"/>
    </source>
</evidence>
<keyword evidence="9" id="KW-0560">Oxidoreductase</keyword>
<evidence type="ECO:0000256" key="10">
    <source>
        <dbReference type="ARBA" id="ARBA00023033"/>
    </source>
</evidence>
<evidence type="ECO:0000256" key="3">
    <source>
        <dbReference type="ARBA" id="ARBA00007588"/>
    </source>
</evidence>
<comment type="cofactor">
    <cofactor evidence="1">
        <name>FAD</name>
        <dbReference type="ChEBI" id="CHEBI:57692"/>
    </cofactor>
</comment>
<name>A0ABT0IFG0_9ACTN</name>
<evidence type="ECO:0000256" key="11">
    <source>
        <dbReference type="ARBA" id="ARBA00029939"/>
    </source>
</evidence>
<dbReference type="RefSeq" id="WP_248635818.1">
    <property type="nucleotide sequence ID" value="NZ_JALPTH010000023.1"/>
</dbReference>
<dbReference type="InterPro" id="IPR036188">
    <property type="entry name" value="FAD/NAD-bd_sf"/>
</dbReference>
<evidence type="ECO:0000256" key="15">
    <source>
        <dbReference type="ARBA" id="ARBA00048407"/>
    </source>
</evidence>
<evidence type="ECO:0000256" key="7">
    <source>
        <dbReference type="ARBA" id="ARBA00022827"/>
    </source>
</evidence>
<keyword evidence="8" id="KW-0521">NADP</keyword>
<comment type="similarity">
    <text evidence="3">Belongs to the lysine N(6)-hydroxylase/L-ornithine N(5)-oxygenase family.</text>
</comment>
<dbReference type="Pfam" id="PF13434">
    <property type="entry name" value="Lys_Orn_oxgnase"/>
    <property type="match status" value="1"/>
</dbReference>
<keyword evidence="6" id="KW-0285">Flavoprotein</keyword>
<evidence type="ECO:0000256" key="14">
    <source>
        <dbReference type="ARBA" id="ARBA00032738"/>
    </source>
</evidence>
<evidence type="ECO:0000256" key="4">
    <source>
        <dbReference type="ARBA" id="ARBA00013076"/>
    </source>
</evidence>
<dbReference type="EMBL" id="JALPTH010000023">
    <property type="protein sequence ID" value="MCK8679997.1"/>
    <property type="molecule type" value="Genomic_DNA"/>
</dbReference>
<dbReference type="EC" id="1.14.13.59" evidence="4"/>
<dbReference type="SUPFAM" id="SSF51905">
    <property type="entry name" value="FAD/NAD(P)-binding domain"/>
    <property type="match status" value="2"/>
</dbReference>
<dbReference type="InterPro" id="IPR025700">
    <property type="entry name" value="Lys/Orn_oxygenase"/>
</dbReference>
<evidence type="ECO:0000256" key="6">
    <source>
        <dbReference type="ARBA" id="ARBA00022630"/>
    </source>
</evidence>
<proteinExistence type="inferred from homology"/>
<dbReference type="PANTHER" id="PTHR42802">
    <property type="entry name" value="MONOOXYGENASE"/>
    <property type="match status" value="1"/>
</dbReference>
<protein>
    <recommendedName>
        <fullName evidence="5">L-lysine N6-monooxygenase MbtG</fullName>
        <ecNumber evidence="4">1.14.13.59</ecNumber>
    </recommendedName>
    <alternativeName>
        <fullName evidence="14">Lysine 6-N-hydroxylase</fullName>
    </alternativeName>
    <alternativeName>
        <fullName evidence="13">Lysine N6-hydroxylase</fullName>
    </alternativeName>
    <alternativeName>
        <fullName evidence="11">Lysine-N-oxygenase</fullName>
    </alternativeName>
    <alternativeName>
        <fullName evidence="12">Mycobactin synthase protein G</fullName>
    </alternativeName>
</protein>
<keyword evidence="17" id="KW-1185">Reference proteome</keyword>
<keyword evidence="7" id="KW-0274">FAD</keyword>
<comment type="caution">
    <text evidence="16">The sequence shown here is derived from an EMBL/GenBank/DDBJ whole genome shotgun (WGS) entry which is preliminary data.</text>
</comment>
<evidence type="ECO:0000256" key="1">
    <source>
        <dbReference type="ARBA" id="ARBA00001974"/>
    </source>
</evidence>
<evidence type="ECO:0000313" key="17">
    <source>
        <dbReference type="Proteomes" id="UP001522868"/>
    </source>
</evidence>
<accession>A0ABT0IFG0</accession>
<evidence type="ECO:0000313" key="16">
    <source>
        <dbReference type="EMBL" id="MCK8679997.1"/>
    </source>
</evidence>
<comment type="pathway">
    <text evidence="2">Siderophore biosynthesis.</text>
</comment>
<sequence length="462" mass="50312">MTASDPTPRISGGDGTAERPLDLLGVGAGPFNLSLAALADGVPGLRAAFLEQRPAFRWHPGLLIEGATLQVPFLADLVSLVDPTSRWSFLNYVRATGRLFPFYFAERFHIDRAEYEAYLRWASEGLAGCRFGHRVERLAWDAERAAFAVDFTYQETSPGRLYARHLALGVGTAPHVPEPLRSLAADPGVPVLHSADYLEHRAELLAARRVTVVGAGQSGAEILLDLLRARPAGAEGLSWLARTEAFAPMEYSKIGLEQFTPDYTAYFRALPEAERDRLLPAQWQLYKGVDAETLGAIHDELYRRTLGGGWPDVVLTPGVEVTGAERRGGRVELALRHRRQDARETLATDAVVLATGYRERPLEVLLGPLEKYLGRDGRGRPLVDGEQRLVLDPAVGGSVFVQNAERHSHGVGVPDLGLAAWRSAVIVNALTGAAGGPEAYPLPSRTAFTTFGLHRPEGTQPR</sequence>
<dbReference type="Gene3D" id="3.50.50.60">
    <property type="entry name" value="FAD/NAD(P)-binding domain"/>
    <property type="match status" value="1"/>
</dbReference>
<evidence type="ECO:0000256" key="8">
    <source>
        <dbReference type="ARBA" id="ARBA00022857"/>
    </source>
</evidence>
<gene>
    <name evidence="16" type="ORF">M1O15_21880</name>
</gene>
<dbReference type="GO" id="GO:0004497">
    <property type="term" value="F:monooxygenase activity"/>
    <property type="evidence" value="ECO:0007669"/>
    <property type="project" value="UniProtKB-KW"/>
</dbReference>
<organism evidence="16 17">
    <name type="scientific">Streptomyces lichenis</name>
    <dbReference type="NCBI Taxonomy" id="2306967"/>
    <lineage>
        <taxon>Bacteria</taxon>
        <taxon>Bacillati</taxon>
        <taxon>Actinomycetota</taxon>
        <taxon>Actinomycetes</taxon>
        <taxon>Kitasatosporales</taxon>
        <taxon>Streptomycetaceae</taxon>
        <taxon>Streptomyces</taxon>
    </lineage>
</organism>
<evidence type="ECO:0000256" key="5">
    <source>
        <dbReference type="ARBA" id="ARBA00016406"/>
    </source>
</evidence>
<comment type="catalytic activity">
    <reaction evidence="15">
        <text>L-lysine + NADPH + O2 = N(6)-hydroxy-L-lysine + NADP(+) + H2O</text>
        <dbReference type="Rhea" id="RHEA:23228"/>
        <dbReference type="ChEBI" id="CHEBI:15377"/>
        <dbReference type="ChEBI" id="CHEBI:15379"/>
        <dbReference type="ChEBI" id="CHEBI:32551"/>
        <dbReference type="ChEBI" id="CHEBI:57783"/>
        <dbReference type="ChEBI" id="CHEBI:57820"/>
        <dbReference type="ChEBI" id="CHEBI:58349"/>
        <dbReference type="EC" id="1.14.13.59"/>
    </reaction>
</comment>
<dbReference type="PANTHER" id="PTHR42802:SF1">
    <property type="entry name" value="L-ORNITHINE N(5)-MONOOXYGENASE"/>
    <property type="match status" value="1"/>
</dbReference>
<reference evidence="16 17" key="1">
    <citation type="submission" date="2022-04" db="EMBL/GenBank/DDBJ databases">
        <title>Streptomyces sp. nov. LCR6-01 isolated from Lichen of Dirinaria sp.</title>
        <authorList>
            <person name="Kanchanasin P."/>
            <person name="Tanasupawat S."/>
            <person name="Phongsopitanun W."/>
        </authorList>
    </citation>
    <scope>NUCLEOTIDE SEQUENCE [LARGE SCALE GENOMIC DNA]</scope>
    <source>
        <strain evidence="16 17">LCR6-01</strain>
    </source>
</reference>
<evidence type="ECO:0000256" key="9">
    <source>
        <dbReference type="ARBA" id="ARBA00023002"/>
    </source>
</evidence>
<dbReference type="Proteomes" id="UP001522868">
    <property type="component" value="Unassembled WGS sequence"/>
</dbReference>
<keyword evidence="10 16" id="KW-0503">Monooxygenase</keyword>
<evidence type="ECO:0000256" key="12">
    <source>
        <dbReference type="ARBA" id="ARBA00031158"/>
    </source>
</evidence>
<evidence type="ECO:0000256" key="13">
    <source>
        <dbReference type="ARBA" id="ARBA00032493"/>
    </source>
</evidence>